<keyword evidence="1" id="KW-1133">Transmembrane helix</keyword>
<evidence type="ECO:0000313" key="3">
    <source>
        <dbReference type="Proteomes" id="UP000275069"/>
    </source>
</evidence>
<reference evidence="2 3" key="1">
    <citation type="submission" date="2018-09" db="EMBL/GenBank/DDBJ databases">
        <title>Genome sequencing of strain 2DFW10M-5.</title>
        <authorList>
            <person name="Heo J."/>
            <person name="Kim S.-J."/>
            <person name="Kwon S.-W."/>
        </authorList>
    </citation>
    <scope>NUCLEOTIDE SEQUENCE [LARGE SCALE GENOMIC DNA]</scope>
    <source>
        <strain evidence="2 3">2DFW10M-5</strain>
    </source>
</reference>
<dbReference type="OrthoDB" id="5963930at2"/>
<evidence type="ECO:0000313" key="2">
    <source>
        <dbReference type="EMBL" id="AYG03422.1"/>
    </source>
</evidence>
<evidence type="ECO:0000256" key="1">
    <source>
        <dbReference type="SAM" id="Phobius"/>
    </source>
</evidence>
<gene>
    <name evidence="2" type="ORF">D7I44_07655</name>
</gene>
<protein>
    <submittedName>
        <fullName evidence="2">Uncharacterized protein</fullName>
    </submittedName>
</protein>
<dbReference type="EMBL" id="CP032624">
    <property type="protein sequence ID" value="AYG03422.1"/>
    <property type="molecule type" value="Genomic_DNA"/>
</dbReference>
<accession>A0A387BM14</accession>
<dbReference type="RefSeq" id="WP_120788954.1">
    <property type="nucleotide sequence ID" value="NZ_CP032624.1"/>
</dbReference>
<dbReference type="AlphaFoldDB" id="A0A387BM14"/>
<organism evidence="2 3">
    <name type="scientific">Gryllotalpicola protaetiae</name>
    <dbReference type="NCBI Taxonomy" id="2419771"/>
    <lineage>
        <taxon>Bacteria</taxon>
        <taxon>Bacillati</taxon>
        <taxon>Actinomycetota</taxon>
        <taxon>Actinomycetes</taxon>
        <taxon>Micrococcales</taxon>
        <taxon>Microbacteriaceae</taxon>
        <taxon>Gryllotalpicola</taxon>
    </lineage>
</organism>
<feature type="transmembrane region" description="Helical" evidence="1">
    <location>
        <begin position="72"/>
        <end position="96"/>
    </location>
</feature>
<keyword evidence="1" id="KW-0472">Membrane</keyword>
<dbReference type="Proteomes" id="UP000275069">
    <property type="component" value="Chromosome"/>
</dbReference>
<proteinExistence type="predicted"/>
<dbReference type="KEGG" id="gry:D7I44_07655"/>
<feature type="transmembrane region" description="Helical" evidence="1">
    <location>
        <begin position="39"/>
        <end position="60"/>
    </location>
</feature>
<sequence>MTHSALILADNGSTTGNIDLVTPWNTLWSSVQDTVGPQILNLMTIVGVILVVFAIGKWIFDKRRGGGAHKGLDTLLWAFLAGCVLAAPGLLIPAVVNFLDYGANAILHLISHANTGSNSYTGTSGS</sequence>
<keyword evidence="1" id="KW-0812">Transmembrane</keyword>
<keyword evidence="3" id="KW-1185">Reference proteome</keyword>
<name>A0A387BM14_9MICO</name>